<dbReference type="AlphaFoldDB" id="A0A2S6GGV8"/>
<sequence>MTTSLAANSATNSTVDAGRAADISSRYLHWDHYVRSRQKPTEQARTLQGFASEFDALPPLARPFHEWGAEMANLCRRMARSAVGLENPPLYGFGTTAG</sequence>
<proteinExistence type="predicted"/>
<evidence type="ECO:0000313" key="1">
    <source>
        <dbReference type="EMBL" id="PPK64468.1"/>
    </source>
</evidence>
<name>A0A2S6GGV8_9PSEU</name>
<reference evidence="1 2" key="1">
    <citation type="submission" date="2018-02" db="EMBL/GenBank/DDBJ databases">
        <title>Genomic Encyclopedia of Archaeal and Bacterial Type Strains, Phase II (KMG-II): from individual species to whole genera.</title>
        <authorList>
            <person name="Goeker M."/>
        </authorList>
    </citation>
    <scope>NUCLEOTIDE SEQUENCE [LARGE SCALE GENOMIC DNA]</scope>
    <source>
        <strain evidence="1 2">YU 961-1</strain>
    </source>
</reference>
<comment type="caution">
    <text evidence="1">The sequence shown here is derived from an EMBL/GenBank/DDBJ whole genome shotgun (WGS) entry which is preliminary data.</text>
</comment>
<dbReference type="EMBL" id="PTIX01000019">
    <property type="protein sequence ID" value="PPK64468.1"/>
    <property type="molecule type" value="Genomic_DNA"/>
</dbReference>
<organism evidence="1 2">
    <name type="scientific">Actinokineospora auranticolor</name>
    <dbReference type="NCBI Taxonomy" id="155976"/>
    <lineage>
        <taxon>Bacteria</taxon>
        <taxon>Bacillati</taxon>
        <taxon>Actinomycetota</taxon>
        <taxon>Actinomycetes</taxon>
        <taxon>Pseudonocardiales</taxon>
        <taxon>Pseudonocardiaceae</taxon>
        <taxon>Actinokineospora</taxon>
    </lineage>
</organism>
<dbReference type="RefSeq" id="WP_104481851.1">
    <property type="nucleotide sequence ID" value="NZ_CP154825.1"/>
</dbReference>
<accession>A0A2S6GGV8</accession>
<dbReference type="OrthoDB" id="9768323at2"/>
<protein>
    <submittedName>
        <fullName evidence="1">Uncharacterized protein</fullName>
    </submittedName>
</protein>
<evidence type="ECO:0000313" key="2">
    <source>
        <dbReference type="Proteomes" id="UP000239203"/>
    </source>
</evidence>
<keyword evidence="2" id="KW-1185">Reference proteome</keyword>
<dbReference type="Proteomes" id="UP000239203">
    <property type="component" value="Unassembled WGS sequence"/>
</dbReference>
<gene>
    <name evidence="1" type="ORF">CLV40_11932</name>
</gene>